<dbReference type="SUPFAM" id="SSF54523">
    <property type="entry name" value="Pili subunits"/>
    <property type="match status" value="1"/>
</dbReference>
<dbReference type="Proteomes" id="UP000317315">
    <property type="component" value="Unassembled WGS sequence"/>
</dbReference>
<dbReference type="Pfam" id="PF07963">
    <property type="entry name" value="N_methyl"/>
    <property type="match status" value="1"/>
</dbReference>
<feature type="transmembrane region" description="Helical" evidence="1">
    <location>
        <begin position="6"/>
        <end position="25"/>
    </location>
</feature>
<keyword evidence="1" id="KW-0472">Membrane</keyword>
<dbReference type="NCBIfam" id="TIGR02532">
    <property type="entry name" value="IV_pilin_GFxxxE"/>
    <property type="match status" value="1"/>
</dbReference>
<sequence>MKRGFTLIELVITIVILSVLLSFAIPKFQKWKRKEEVKRDINYLYSVLQKTRNKAFLTKEDYTVIVNGTNVTIKNSQTLSIKLDTPFYSKRGKPVVLKVTSRGTFSKKTSIKCFNCNNLNLPYNCIVVNYYNLRMTRCD</sequence>
<reference evidence="2 3" key="1">
    <citation type="submission" date="2017-05" db="EMBL/GenBank/DDBJ databases">
        <authorList>
            <person name="Varghese N."/>
            <person name="Submissions S."/>
        </authorList>
    </citation>
    <scope>NUCLEOTIDE SEQUENCE [LARGE SCALE GENOMIC DNA]</scope>
    <source>
        <strain evidence="2 3">DSM 16304</strain>
    </source>
</reference>
<dbReference type="AlphaFoldDB" id="A0A521CYH3"/>
<evidence type="ECO:0000256" key="1">
    <source>
        <dbReference type="SAM" id="Phobius"/>
    </source>
</evidence>
<accession>A0A521CYH3</accession>
<dbReference type="InterPro" id="IPR045584">
    <property type="entry name" value="Pilin-like"/>
</dbReference>
<evidence type="ECO:0000313" key="3">
    <source>
        <dbReference type="Proteomes" id="UP000317315"/>
    </source>
</evidence>
<evidence type="ECO:0000313" key="2">
    <source>
        <dbReference type="EMBL" id="SMO64506.1"/>
    </source>
</evidence>
<organism evidence="2 3">
    <name type="scientific">Balnearium lithotrophicum</name>
    <dbReference type="NCBI Taxonomy" id="223788"/>
    <lineage>
        <taxon>Bacteria</taxon>
        <taxon>Pseudomonadati</taxon>
        <taxon>Aquificota</taxon>
        <taxon>Aquificia</taxon>
        <taxon>Desulfurobacteriales</taxon>
        <taxon>Desulfurobacteriaceae</taxon>
        <taxon>Balnearium</taxon>
    </lineage>
</organism>
<gene>
    <name evidence="2" type="ORF">SAMN06269117_1163</name>
</gene>
<keyword evidence="1" id="KW-0812">Transmembrane</keyword>
<dbReference type="EMBL" id="FXTM01000016">
    <property type="protein sequence ID" value="SMO64506.1"/>
    <property type="molecule type" value="Genomic_DNA"/>
</dbReference>
<protein>
    <submittedName>
        <fullName evidence="2">Prepilin-type N-terminal cleavage/methylation domain-containing protein</fullName>
    </submittedName>
</protein>
<keyword evidence="1" id="KW-1133">Transmembrane helix</keyword>
<dbReference type="PROSITE" id="PS00409">
    <property type="entry name" value="PROKAR_NTER_METHYL"/>
    <property type="match status" value="1"/>
</dbReference>
<name>A0A521CYH3_9BACT</name>
<dbReference type="RefSeq" id="WP_142935772.1">
    <property type="nucleotide sequence ID" value="NZ_FXTM01000016.1"/>
</dbReference>
<proteinExistence type="predicted"/>
<keyword evidence="3" id="KW-1185">Reference proteome</keyword>
<dbReference type="InterPro" id="IPR012902">
    <property type="entry name" value="N_methyl_site"/>
</dbReference>
<dbReference type="Gene3D" id="3.30.700.10">
    <property type="entry name" value="Glycoprotein, Type 4 Pilin"/>
    <property type="match status" value="1"/>
</dbReference>